<reference evidence="7" key="1">
    <citation type="submission" date="2020-10" db="EMBL/GenBank/DDBJ databases">
        <authorList>
            <person name="Gilroy R."/>
        </authorList>
    </citation>
    <scope>NUCLEOTIDE SEQUENCE</scope>
    <source>
        <strain evidence="7">ChiBcolR7-354</strain>
    </source>
</reference>
<dbReference type="Pfam" id="PF02653">
    <property type="entry name" value="BPD_transp_2"/>
    <property type="match status" value="1"/>
</dbReference>
<feature type="transmembrane region" description="Helical" evidence="6">
    <location>
        <begin position="254"/>
        <end position="273"/>
    </location>
</feature>
<dbReference type="PANTHER" id="PTHR30482:SF10">
    <property type="entry name" value="HIGH-AFFINITY BRANCHED-CHAIN AMINO ACID TRANSPORT PROTEIN BRAE"/>
    <property type="match status" value="1"/>
</dbReference>
<evidence type="ECO:0000256" key="2">
    <source>
        <dbReference type="ARBA" id="ARBA00022475"/>
    </source>
</evidence>
<reference evidence="7" key="2">
    <citation type="journal article" date="2021" name="PeerJ">
        <title>Extensive microbial diversity within the chicken gut microbiome revealed by metagenomics and culture.</title>
        <authorList>
            <person name="Gilroy R."/>
            <person name="Ravi A."/>
            <person name="Getino M."/>
            <person name="Pursley I."/>
            <person name="Horton D.L."/>
            <person name="Alikhan N.F."/>
            <person name="Baker D."/>
            <person name="Gharbi K."/>
            <person name="Hall N."/>
            <person name="Watson M."/>
            <person name="Adriaenssens E.M."/>
            <person name="Foster-Nyarko E."/>
            <person name="Jarju S."/>
            <person name="Secka A."/>
            <person name="Antonio M."/>
            <person name="Oren A."/>
            <person name="Chaudhuri R.R."/>
            <person name="La Ragione R."/>
            <person name="Hildebrand F."/>
            <person name="Pallen M.J."/>
        </authorList>
    </citation>
    <scope>NUCLEOTIDE SEQUENCE</scope>
    <source>
        <strain evidence="7">ChiBcolR7-354</strain>
    </source>
</reference>
<accession>A0A9D1CSA6</accession>
<keyword evidence="2" id="KW-1003">Cell membrane</keyword>
<keyword evidence="4 6" id="KW-1133">Transmembrane helix</keyword>
<feature type="transmembrane region" description="Helical" evidence="6">
    <location>
        <begin position="53"/>
        <end position="74"/>
    </location>
</feature>
<evidence type="ECO:0000256" key="1">
    <source>
        <dbReference type="ARBA" id="ARBA00004651"/>
    </source>
</evidence>
<keyword evidence="3 6" id="KW-0812">Transmembrane</keyword>
<dbReference type="GO" id="GO:0005886">
    <property type="term" value="C:plasma membrane"/>
    <property type="evidence" value="ECO:0007669"/>
    <property type="project" value="UniProtKB-SubCell"/>
</dbReference>
<dbReference type="InterPro" id="IPR001851">
    <property type="entry name" value="ABC_transp_permease"/>
</dbReference>
<feature type="transmembrane region" description="Helical" evidence="6">
    <location>
        <begin position="20"/>
        <end position="41"/>
    </location>
</feature>
<feature type="transmembrane region" description="Helical" evidence="6">
    <location>
        <begin position="328"/>
        <end position="347"/>
    </location>
</feature>
<dbReference type="EMBL" id="DVGA01000034">
    <property type="protein sequence ID" value="HIQ78188.1"/>
    <property type="molecule type" value="Genomic_DNA"/>
</dbReference>
<dbReference type="CDD" id="cd06581">
    <property type="entry name" value="TM_PBP1_LivM_like"/>
    <property type="match status" value="1"/>
</dbReference>
<dbReference type="Proteomes" id="UP000824262">
    <property type="component" value="Unassembled WGS sequence"/>
</dbReference>
<keyword evidence="5 6" id="KW-0472">Membrane</keyword>
<dbReference type="PANTHER" id="PTHR30482">
    <property type="entry name" value="HIGH-AFFINITY BRANCHED-CHAIN AMINO ACID TRANSPORT SYSTEM PERMEASE"/>
    <property type="match status" value="1"/>
</dbReference>
<feature type="transmembrane region" description="Helical" evidence="6">
    <location>
        <begin position="285"/>
        <end position="316"/>
    </location>
</feature>
<name>A0A9D1CSA6_9FIRM</name>
<evidence type="ECO:0000256" key="6">
    <source>
        <dbReference type="SAM" id="Phobius"/>
    </source>
</evidence>
<proteinExistence type="predicted"/>
<dbReference type="AlphaFoldDB" id="A0A9D1CSA6"/>
<evidence type="ECO:0000256" key="3">
    <source>
        <dbReference type="ARBA" id="ARBA00022692"/>
    </source>
</evidence>
<dbReference type="InterPro" id="IPR043428">
    <property type="entry name" value="LivM-like"/>
</dbReference>
<gene>
    <name evidence="7" type="ORF">IAB77_02895</name>
</gene>
<evidence type="ECO:0000313" key="7">
    <source>
        <dbReference type="EMBL" id="HIQ78188.1"/>
    </source>
</evidence>
<sequence>MSKIIRLGKNRSIALTKTRVMDFATYLGVIIAFAVVTAMGSAGMLTRSFSGQLVPICCYIVMAISLNLTVGILGELSLGHAGFMSVGAFSGVIAAMSLQGAIPSDPLRLGIAMAVGAAFAALAGLIVGVPVLRLRGDYLAIVTLAFGEIIKELINCLIVGYDENGLHIVFNATGTKSVADLGLTESGIAIIKGAQGATGTDMIASFTGGFVLIMISLIIVLNLVRSRSGRAIMALRDNRIAAESVGINVTKYKLMAFVTSAALAGAAGALYGLNFSNLAASKFNFNTSILILVFVVLGGLGNIWGSIIAATVLTILPEALRGFEDYRMLAYAIVLILVMLATNNPQLKELFSKPVRSLKSQLSGGAKKGGAAGGQN</sequence>
<comment type="caution">
    <text evidence="7">The sequence shown here is derived from an EMBL/GenBank/DDBJ whole genome shotgun (WGS) entry which is preliminary data.</text>
</comment>
<organism evidence="7 8">
    <name type="scientific">Candidatus Scatomorpha intestinavium</name>
    <dbReference type="NCBI Taxonomy" id="2840922"/>
    <lineage>
        <taxon>Bacteria</taxon>
        <taxon>Bacillati</taxon>
        <taxon>Bacillota</taxon>
        <taxon>Clostridia</taxon>
        <taxon>Eubacteriales</taxon>
        <taxon>Candidatus Scatomorpha</taxon>
    </lineage>
</organism>
<feature type="transmembrane region" description="Helical" evidence="6">
    <location>
        <begin position="108"/>
        <end position="132"/>
    </location>
</feature>
<feature type="transmembrane region" description="Helical" evidence="6">
    <location>
        <begin position="202"/>
        <end position="224"/>
    </location>
</feature>
<dbReference type="GO" id="GO:0015658">
    <property type="term" value="F:branched-chain amino acid transmembrane transporter activity"/>
    <property type="evidence" value="ECO:0007669"/>
    <property type="project" value="InterPro"/>
</dbReference>
<evidence type="ECO:0000313" key="8">
    <source>
        <dbReference type="Proteomes" id="UP000824262"/>
    </source>
</evidence>
<comment type="subcellular location">
    <subcellularLocation>
        <location evidence="1">Cell membrane</location>
        <topology evidence="1">Multi-pass membrane protein</topology>
    </subcellularLocation>
</comment>
<evidence type="ECO:0000256" key="4">
    <source>
        <dbReference type="ARBA" id="ARBA00022989"/>
    </source>
</evidence>
<evidence type="ECO:0000256" key="5">
    <source>
        <dbReference type="ARBA" id="ARBA00023136"/>
    </source>
</evidence>
<feature type="transmembrane region" description="Helical" evidence="6">
    <location>
        <begin position="139"/>
        <end position="161"/>
    </location>
</feature>
<feature type="transmembrane region" description="Helical" evidence="6">
    <location>
        <begin position="81"/>
        <end position="102"/>
    </location>
</feature>
<protein>
    <submittedName>
        <fullName evidence="7">Branched-chain amino acid ABC transporter permease</fullName>
    </submittedName>
</protein>